<protein>
    <submittedName>
        <fullName evidence="1">Uncharacterized protein</fullName>
    </submittedName>
</protein>
<dbReference type="EMBL" id="MNCJ02000323">
    <property type="protein sequence ID" value="KAF5794491.1"/>
    <property type="molecule type" value="Genomic_DNA"/>
</dbReference>
<dbReference type="PANTHER" id="PTHR48462:SF1">
    <property type="entry name" value="PROTEIN, PUTATIVE-RELATED"/>
    <property type="match status" value="1"/>
</dbReference>
<comment type="caution">
    <text evidence="1">The sequence shown here is derived from an EMBL/GenBank/DDBJ whole genome shotgun (WGS) entry which is preliminary data.</text>
</comment>
<reference evidence="1" key="2">
    <citation type="submission" date="2020-06" db="EMBL/GenBank/DDBJ databases">
        <title>Helianthus annuus Genome sequencing and assembly Release 2.</title>
        <authorList>
            <person name="Gouzy J."/>
            <person name="Langlade N."/>
            <person name="Munos S."/>
        </authorList>
    </citation>
    <scope>NUCLEOTIDE SEQUENCE</scope>
    <source>
        <tissue evidence="1">Leaves</tissue>
    </source>
</reference>
<keyword evidence="2" id="KW-1185">Reference proteome</keyword>
<reference evidence="1" key="1">
    <citation type="journal article" date="2017" name="Nature">
        <title>The sunflower genome provides insights into oil metabolism, flowering and Asterid evolution.</title>
        <authorList>
            <person name="Badouin H."/>
            <person name="Gouzy J."/>
            <person name="Grassa C.J."/>
            <person name="Murat F."/>
            <person name="Staton S.E."/>
            <person name="Cottret L."/>
            <person name="Lelandais-Briere C."/>
            <person name="Owens G.L."/>
            <person name="Carrere S."/>
            <person name="Mayjonade B."/>
            <person name="Legrand L."/>
            <person name="Gill N."/>
            <person name="Kane N.C."/>
            <person name="Bowers J.E."/>
            <person name="Hubner S."/>
            <person name="Bellec A."/>
            <person name="Berard A."/>
            <person name="Berges H."/>
            <person name="Blanchet N."/>
            <person name="Boniface M.C."/>
            <person name="Brunel D."/>
            <person name="Catrice O."/>
            <person name="Chaidir N."/>
            <person name="Claudel C."/>
            <person name="Donnadieu C."/>
            <person name="Faraut T."/>
            <person name="Fievet G."/>
            <person name="Helmstetter N."/>
            <person name="King M."/>
            <person name="Knapp S.J."/>
            <person name="Lai Z."/>
            <person name="Le Paslier M.C."/>
            <person name="Lippi Y."/>
            <person name="Lorenzon L."/>
            <person name="Mandel J.R."/>
            <person name="Marage G."/>
            <person name="Marchand G."/>
            <person name="Marquand E."/>
            <person name="Bret-Mestries E."/>
            <person name="Morien E."/>
            <person name="Nambeesan S."/>
            <person name="Nguyen T."/>
            <person name="Pegot-Espagnet P."/>
            <person name="Pouilly N."/>
            <person name="Raftis F."/>
            <person name="Sallet E."/>
            <person name="Schiex T."/>
            <person name="Thomas J."/>
            <person name="Vandecasteele C."/>
            <person name="Vares D."/>
            <person name="Vear F."/>
            <person name="Vautrin S."/>
            <person name="Crespi M."/>
            <person name="Mangin B."/>
            <person name="Burke J.M."/>
            <person name="Salse J."/>
            <person name="Munos S."/>
            <person name="Vincourt P."/>
            <person name="Rieseberg L.H."/>
            <person name="Langlade N.B."/>
        </authorList>
    </citation>
    <scope>NUCLEOTIDE SEQUENCE</scope>
    <source>
        <tissue evidence="1">Leaves</tissue>
    </source>
</reference>
<dbReference type="PANTHER" id="PTHR48462">
    <property type="entry name" value="PROTEIN, PUTATIVE-RELATED"/>
    <property type="match status" value="1"/>
</dbReference>
<sequence length="114" mass="13770">MRYVKLHKGKVEENEHDFEVENKRASNDDQRVKRLVGAMQKILTTYKDRQWDLARNVRWSHRLAIPIDGLGQHMSPVEYRTILKYRLMIPLFPVDEKQWLDFVKELMFHFVGLM</sequence>
<dbReference type="Gramene" id="mRNA:HanXRQr2_Chr08g0328661">
    <property type="protein sequence ID" value="mRNA:HanXRQr2_Chr08g0328661"/>
    <property type="gene ID" value="HanXRQr2_Chr08g0328661"/>
</dbReference>
<evidence type="ECO:0000313" key="2">
    <source>
        <dbReference type="Proteomes" id="UP000215914"/>
    </source>
</evidence>
<gene>
    <name evidence="1" type="ORF">HanXRQr2_Chr08g0328661</name>
</gene>
<proteinExistence type="predicted"/>
<dbReference type="AlphaFoldDB" id="A0A9K3IDE2"/>
<dbReference type="Proteomes" id="UP000215914">
    <property type="component" value="Unassembled WGS sequence"/>
</dbReference>
<accession>A0A9K3IDE2</accession>
<organism evidence="1 2">
    <name type="scientific">Helianthus annuus</name>
    <name type="common">Common sunflower</name>
    <dbReference type="NCBI Taxonomy" id="4232"/>
    <lineage>
        <taxon>Eukaryota</taxon>
        <taxon>Viridiplantae</taxon>
        <taxon>Streptophyta</taxon>
        <taxon>Embryophyta</taxon>
        <taxon>Tracheophyta</taxon>
        <taxon>Spermatophyta</taxon>
        <taxon>Magnoliopsida</taxon>
        <taxon>eudicotyledons</taxon>
        <taxon>Gunneridae</taxon>
        <taxon>Pentapetalae</taxon>
        <taxon>asterids</taxon>
        <taxon>campanulids</taxon>
        <taxon>Asterales</taxon>
        <taxon>Asteraceae</taxon>
        <taxon>Asteroideae</taxon>
        <taxon>Heliantheae alliance</taxon>
        <taxon>Heliantheae</taxon>
        <taxon>Helianthus</taxon>
    </lineage>
</organism>
<evidence type="ECO:0000313" key="1">
    <source>
        <dbReference type="EMBL" id="KAF5794491.1"/>
    </source>
</evidence>
<name>A0A9K3IDE2_HELAN</name>